<dbReference type="Proteomes" id="UP001189429">
    <property type="component" value="Unassembled WGS sequence"/>
</dbReference>
<feature type="compositionally biased region" description="Low complexity" evidence="1">
    <location>
        <begin position="171"/>
        <end position="191"/>
    </location>
</feature>
<evidence type="ECO:0000313" key="3">
    <source>
        <dbReference type="Proteomes" id="UP001189429"/>
    </source>
</evidence>
<gene>
    <name evidence="2" type="ORF">PCOR1329_LOCUS25428</name>
</gene>
<sequence>MAPSSLAAVPASTLTLALSGGFPSGARKNHCFDPCTIASHVSSCSWYGSPSPVWPRLTTGKRLIFSSKGGVSISPSANSSWTKASFRDVVKTSDSRPDRTGRDARNSLPDTFVTPCHPPCCATVAEPAQWEGGALEGALPVLRAPAQHLPALRRALDHCTALLPRNSLANRPTAPGARASSRSSSQPGSARVRPCRDRRPQGLQHGDPGAHGRPAPTRGLVRAPPAPPPEGARCRAELA</sequence>
<proteinExistence type="predicted"/>
<keyword evidence="3" id="KW-1185">Reference proteome</keyword>
<evidence type="ECO:0000256" key="1">
    <source>
        <dbReference type="SAM" id="MobiDB-lite"/>
    </source>
</evidence>
<protein>
    <submittedName>
        <fullName evidence="2">Uncharacterized protein</fullName>
    </submittedName>
</protein>
<organism evidence="2 3">
    <name type="scientific">Prorocentrum cordatum</name>
    <dbReference type="NCBI Taxonomy" id="2364126"/>
    <lineage>
        <taxon>Eukaryota</taxon>
        <taxon>Sar</taxon>
        <taxon>Alveolata</taxon>
        <taxon>Dinophyceae</taxon>
        <taxon>Prorocentrales</taxon>
        <taxon>Prorocentraceae</taxon>
        <taxon>Prorocentrum</taxon>
    </lineage>
</organism>
<comment type="caution">
    <text evidence="2">The sequence shown here is derived from an EMBL/GenBank/DDBJ whole genome shotgun (WGS) entry which is preliminary data.</text>
</comment>
<feature type="compositionally biased region" description="Basic and acidic residues" evidence="1">
    <location>
        <begin position="90"/>
        <end position="105"/>
    </location>
</feature>
<accession>A0ABN9S4Q1</accession>
<evidence type="ECO:0000313" key="2">
    <source>
        <dbReference type="EMBL" id="CAK0825262.1"/>
    </source>
</evidence>
<dbReference type="EMBL" id="CAUYUJ010008890">
    <property type="protein sequence ID" value="CAK0825262.1"/>
    <property type="molecule type" value="Genomic_DNA"/>
</dbReference>
<reference evidence="2" key="1">
    <citation type="submission" date="2023-10" db="EMBL/GenBank/DDBJ databases">
        <authorList>
            <person name="Chen Y."/>
            <person name="Shah S."/>
            <person name="Dougan E. K."/>
            <person name="Thang M."/>
            <person name="Chan C."/>
        </authorList>
    </citation>
    <scope>NUCLEOTIDE SEQUENCE [LARGE SCALE GENOMIC DNA]</scope>
</reference>
<feature type="region of interest" description="Disordered" evidence="1">
    <location>
        <begin position="166"/>
        <end position="239"/>
    </location>
</feature>
<feature type="region of interest" description="Disordered" evidence="1">
    <location>
        <begin position="90"/>
        <end position="110"/>
    </location>
</feature>
<name>A0ABN9S4Q1_9DINO</name>